<dbReference type="PROSITE" id="PS50850">
    <property type="entry name" value="MFS"/>
    <property type="match status" value="1"/>
</dbReference>
<dbReference type="InterPro" id="IPR005828">
    <property type="entry name" value="MFS_sugar_transport-like"/>
</dbReference>
<comment type="subcellular location">
    <subcellularLocation>
        <location evidence="1">Membrane</location>
        <topology evidence="1">Multi-pass membrane protein</topology>
    </subcellularLocation>
</comment>
<dbReference type="Pfam" id="PF00083">
    <property type="entry name" value="Sugar_tr"/>
    <property type="match status" value="1"/>
</dbReference>
<proteinExistence type="inferred from homology"/>
<dbReference type="GO" id="GO:0016020">
    <property type="term" value="C:membrane"/>
    <property type="evidence" value="ECO:0007669"/>
    <property type="project" value="UniProtKB-SubCell"/>
</dbReference>
<feature type="transmembrane region" description="Helical" evidence="8">
    <location>
        <begin position="285"/>
        <end position="308"/>
    </location>
</feature>
<gene>
    <name evidence="10" type="ORF">EG327_009485</name>
</gene>
<dbReference type="PANTHER" id="PTHR48022:SF64">
    <property type="entry name" value="MAJOR FACILITATOR SUPERFAMILY (MFS) PROFILE DOMAIN-CONTAINING PROTEIN"/>
    <property type="match status" value="1"/>
</dbReference>
<keyword evidence="11" id="KW-1185">Reference proteome</keyword>
<keyword evidence="6 8" id="KW-0472">Membrane</keyword>
<evidence type="ECO:0000256" key="6">
    <source>
        <dbReference type="ARBA" id="ARBA00023136"/>
    </source>
</evidence>
<keyword evidence="5 8" id="KW-1133">Transmembrane helix</keyword>
<evidence type="ECO:0000256" key="8">
    <source>
        <dbReference type="SAM" id="Phobius"/>
    </source>
</evidence>
<evidence type="ECO:0000313" key="11">
    <source>
        <dbReference type="Proteomes" id="UP000490939"/>
    </source>
</evidence>
<feature type="transmembrane region" description="Helical" evidence="8">
    <location>
        <begin position="218"/>
        <end position="240"/>
    </location>
</feature>
<evidence type="ECO:0000256" key="1">
    <source>
        <dbReference type="ARBA" id="ARBA00004141"/>
    </source>
</evidence>
<evidence type="ECO:0000256" key="3">
    <source>
        <dbReference type="ARBA" id="ARBA00022448"/>
    </source>
</evidence>
<dbReference type="Gene3D" id="1.20.1250.20">
    <property type="entry name" value="MFS general substrate transporter like domains"/>
    <property type="match status" value="1"/>
</dbReference>
<keyword evidence="3 7" id="KW-0813">Transport</keyword>
<dbReference type="EMBL" id="WNWR01000630">
    <property type="protein sequence ID" value="KAE9972502.1"/>
    <property type="molecule type" value="Genomic_DNA"/>
</dbReference>
<feature type="domain" description="Major facilitator superfamily (MFS) profile" evidence="9">
    <location>
        <begin position="1"/>
        <end position="407"/>
    </location>
</feature>
<name>A0A8H3UN77_VENIN</name>
<comment type="caution">
    <text evidence="10">The sequence shown here is derived from an EMBL/GenBank/DDBJ whole genome shotgun (WGS) entry which is preliminary data.</text>
</comment>
<evidence type="ECO:0000259" key="9">
    <source>
        <dbReference type="PROSITE" id="PS50850"/>
    </source>
</evidence>
<dbReference type="FunFam" id="1.20.1250.20:FF:000134">
    <property type="entry name" value="MFS sugar transporter protein"/>
    <property type="match status" value="1"/>
</dbReference>
<dbReference type="InterPro" id="IPR005829">
    <property type="entry name" value="Sugar_transporter_CS"/>
</dbReference>
<reference evidence="10 11" key="1">
    <citation type="submission" date="2019-07" db="EMBL/GenBank/DDBJ databases">
        <title>Venturia inaequalis Genome Resource.</title>
        <authorList>
            <person name="Lichtner F.J."/>
        </authorList>
    </citation>
    <scope>NUCLEOTIDE SEQUENCE [LARGE SCALE GENOMIC DNA]</scope>
    <source>
        <strain evidence="10 11">DMI_063113</strain>
    </source>
</reference>
<organism evidence="10 11">
    <name type="scientific">Venturia inaequalis</name>
    <name type="common">Apple scab fungus</name>
    <dbReference type="NCBI Taxonomy" id="5025"/>
    <lineage>
        <taxon>Eukaryota</taxon>
        <taxon>Fungi</taxon>
        <taxon>Dikarya</taxon>
        <taxon>Ascomycota</taxon>
        <taxon>Pezizomycotina</taxon>
        <taxon>Dothideomycetes</taxon>
        <taxon>Pleosporomycetidae</taxon>
        <taxon>Venturiales</taxon>
        <taxon>Venturiaceae</taxon>
        <taxon>Venturia</taxon>
    </lineage>
</organism>
<feature type="transmembrane region" description="Helical" evidence="8">
    <location>
        <begin position="260"/>
        <end position="278"/>
    </location>
</feature>
<dbReference type="NCBIfam" id="TIGR00879">
    <property type="entry name" value="SP"/>
    <property type="match status" value="1"/>
</dbReference>
<dbReference type="InterPro" id="IPR036259">
    <property type="entry name" value="MFS_trans_sf"/>
</dbReference>
<feature type="transmembrane region" description="Helical" evidence="8">
    <location>
        <begin position="38"/>
        <end position="55"/>
    </location>
</feature>
<dbReference type="PROSITE" id="PS00216">
    <property type="entry name" value="SUGAR_TRANSPORT_1"/>
    <property type="match status" value="1"/>
</dbReference>
<dbReference type="InterPro" id="IPR020846">
    <property type="entry name" value="MFS_dom"/>
</dbReference>
<protein>
    <recommendedName>
        <fullName evidence="9">Major facilitator superfamily (MFS) profile domain-containing protein</fullName>
    </recommendedName>
</protein>
<accession>A0A8H3UN77</accession>
<dbReference type="InterPro" id="IPR050360">
    <property type="entry name" value="MFS_Sugar_Transporters"/>
</dbReference>
<keyword evidence="4 8" id="KW-0812">Transmembrane</keyword>
<dbReference type="PRINTS" id="PR00171">
    <property type="entry name" value="SUGRTRNSPORT"/>
</dbReference>
<evidence type="ECO:0000313" key="10">
    <source>
        <dbReference type="EMBL" id="KAE9972502.1"/>
    </source>
</evidence>
<comment type="similarity">
    <text evidence="2 7">Belongs to the major facilitator superfamily. Sugar transporter (TC 2.A.1.1) family.</text>
</comment>
<dbReference type="SUPFAM" id="SSF103473">
    <property type="entry name" value="MFS general substrate transporter"/>
    <property type="match status" value="1"/>
</dbReference>
<dbReference type="PANTHER" id="PTHR48022">
    <property type="entry name" value="PLASTIDIC GLUCOSE TRANSPORTER 4"/>
    <property type="match status" value="1"/>
</dbReference>
<dbReference type="InterPro" id="IPR003663">
    <property type="entry name" value="Sugar/inositol_transpt"/>
</dbReference>
<feature type="transmembrane region" description="Helical" evidence="8">
    <location>
        <begin position="97"/>
        <end position="117"/>
    </location>
</feature>
<feature type="transmembrane region" description="Helical" evidence="8">
    <location>
        <begin position="384"/>
        <end position="403"/>
    </location>
</feature>
<dbReference type="Proteomes" id="UP000490939">
    <property type="component" value="Unassembled WGS sequence"/>
</dbReference>
<sequence length="454" mass="49497">MGHPNASKVGLITAILFVGGVVGAIAAPPVTDKWGRRMGLLVGCLFTLAGAIIQTCAQGSAVFIVGRLLIGVGISFTLCAGPSLLNELAHPRMRGKIGASFNLLWYVGSIVAAWTTFGTGHIPTSWSWRIPSLMQGIPSVLVIAALPFIPESPRWLHAHGRETEAKRILYKYHANGVTSDPLVDAEFEEIAAGVRMDAQRKSETWTHLLRSKANRKSFAICIVVPMLTLWNGQGVIAYYFSPILKSIGISSTNQITGINGGLQIWNLICSVIGVLLAERMGRRKLWLTSFFGMILANVPFTIASAMYTKNGSDAAAKAVVVFLFLYDAAFNIGCNPLPYCYTIEVLPFGIRSKGMGLTIAVGEIALAVNQYVNPVALDSIGYFYYIFYLGMLVIWILVIYFFFPETKGFSLEELSMIFEDEKVVGIVGVEMGEEIEGVEFEMGKEGVRASIEKL</sequence>
<dbReference type="AlphaFoldDB" id="A0A8H3UN77"/>
<feature type="transmembrane region" description="Helical" evidence="8">
    <location>
        <begin position="129"/>
        <end position="149"/>
    </location>
</feature>
<evidence type="ECO:0000256" key="7">
    <source>
        <dbReference type="RuleBase" id="RU003346"/>
    </source>
</evidence>
<feature type="transmembrane region" description="Helical" evidence="8">
    <location>
        <begin position="61"/>
        <end position="85"/>
    </location>
</feature>
<evidence type="ECO:0000256" key="4">
    <source>
        <dbReference type="ARBA" id="ARBA00022692"/>
    </source>
</evidence>
<feature type="transmembrane region" description="Helical" evidence="8">
    <location>
        <begin position="6"/>
        <end position="26"/>
    </location>
</feature>
<evidence type="ECO:0000256" key="2">
    <source>
        <dbReference type="ARBA" id="ARBA00010992"/>
    </source>
</evidence>
<dbReference type="GO" id="GO:0005351">
    <property type="term" value="F:carbohydrate:proton symporter activity"/>
    <property type="evidence" value="ECO:0007669"/>
    <property type="project" value="TreeGrafter"/>
</dbReference>
<evidence type="ECO:0000256" key="5">
    <source>
        <dbReference type="ARBA" id="ARBA00022989"/>
    </source>
</evidence>